<dbReference type="InterPro" id="IPR050116">
    <property type="entry name" value="DNA_polymerase-Y"/>
</dbReference>
<dbReference type="GO" id="GO:0042276">
    <property type="term" value="P:error-prone translesion synthesis"/>
    <property type="evidence" value="ECO:0007669"/>
    <property type="project" value="TreeGrafter"/>
</dbReference>
<dbReference type="GO" id="GO:0005829">
    <property type="term" value="C:cytosol"/>
    <property type="evidence" value="ECO:0007669"/>
    <property type="project" value="TreeGrafter"/>
</dbReference>
<dbReference type="InParanoid" id="A0A397RRX2"/>
<reference evidence="3 4" key="1">
    <citation type="submission" date="2018-08" db="EMBL/GenBank/DDBJ databases">
        <title>Genomic Encyclopedia of Archaeal and Bacterial Type Strains, Phase II (KMG-II): from individual species to whole genera.</title>
        <authorList>
            <person name="Goeker M."/>
        </authorList>
    </citation>
    <scope>NUCLEOTIDE SEQUENCE [LARGE SCALE GENOMIC DNA]</scope>
    <source>
        <strain evidence="3 4">ATCC 27112</strain>
    </source>
</reference>
<dbReference type="Gene3D" id="1.10.150.20">
    <property type="entry name" value="5' to 3' exonuclease, C-terminal subdomain"/>
    <property type="match status" value="1"/>
</dbReference>
<sequence length="434" mass="50176">MEDKTYLCIDLKTFYASVECVERGLDPFTTKLVVADPDRKSTTICLAISPRMKELGIHNRCRLFEIPKDISYIMAKPRMKTYIAYSANIYAIYLKYVSKEDIYVYSIDECFMDVTSYLEMYQMSASDLAKKIIDDIYNTTGITATAGIGTNLFLTKVAMDIDAKHREDHLGYLDIEEFKKRIWHHKPITDIWQIGHGTAKRLEKYGVYDLYGITTLNKDILYKEFGVNAEILIDHANGIEPTTIEEIKSYVPESNSISTQQILAEGYKFDKARLAFSELVEMSILDLVDRGVVVSGISIGVSYREKRDVKWADMDNPYKSLRGDYSSFKLDEYVNSYKILYPYFMDMFDKNVKKDQIIRSISLGFFGIKDESYKTYDLFMDEDDLKKEEALSHTIIDLKKKYGKNSILKAQDLEDYAIAKERNKTIGGHNSEWF</sequence>
<dbReference type="Gene3D" id="3.40.1170.60">
    <property type="match status" value="1"/>
</dbReference>
<dbReference type="GO" id="GO:0009432">
    <property type="term" value="P:SOS response"/>
    <property type="evidence" value="ECO:0007669"/>
    <property type="project" value="TreeGrafter"/>
</dbReference>
<dbReference type="Gene3D" id="3.30.70.270">
    <property type="match status" value="1"/>
</dbReference>
<dbReference type="FunCoup" id="A0A397RRX2">
    <property type="interactions" value="294"/>
</dbReference>
<accession>A0A397RRX2</accession>
<dbReference type="InterPro" id="IPR043128">
    <property type="entry name" value="Rev_trsase/Diguanyl_cyclase"/>
</dbReference>
<dbReference type="GO" id="GO:0003684">
    <property type="term" value="F:damaged DNA binding"/>
    <property type="evidence" value="ECO:0007669"/>
    <property type="project" value="InterPro"/>
</dbReference>
<dbReference type="GO" id="GO:0003887">
    <property type="term" value="F:DNA-directed DNA polymerase activity"/>
    <property type="evidence" value="ECO:0007669"/>
    <property type="project" value="TreeGrafter"/>
</dbReference>
<dbReference type="GO" id="GO:0006281">
    <property type="term" value="P:DNA repair"/>
    <property type="evidence" value="ECO:0007669"/>
    <property type="project" value="InterPro"/>
</dbReference>
<evidence type="ECO:0000313" key="4">
    <source>
        <dbReference type="Proteomes" id="UP000266506"/>
    </source>
</evidence>
<comment type="similarity">
    <text evidence="1">Belongs to the DNA polymerase type-Y family.</text>
</comment>
<dbReference type="InterPro" id="IPR001126">
    <property type="entry name" value="UmuC"/>
</dbReference>
<protein>
    <submittedName>
        <fullName evidence="3">DNA polymerase V</fullName>
    </submittedName>
</protein>
<evidence type="ECO:0000259" key="2">
    <source>
        <dbReference type="PROSITE" id="PS50173"/>
    </source>
</evidence>
<dbReference type="InterPro" id="IPR043502">
    <property type="entry name" value="DNA/RNA_pol_sf"/>
</dbReference>
<dbReference type="SUPFAM" id="SSF56672">
    <property type="entry name" value="DNA/RNA polymerases"/>
    <property type="match status" value="1"/>
</dbReference>
<name>A0A397RRX2_9MOLU</name>
<dbReference type="PROSITE" id="PS50173">
    <property type="entry name" value="UMUC"/>
    <property type="match status" value="1"/>
</dbReference>
<dbReference type="Proteomes" id="UP000266506">
    <property type="component" value="Unassembled WGS sequence"/>
</dbReference>
<gene>
    <name evidence="3" type="ORF">EI71_01441</name>
</gene>
<dbReference type="PANTHER" id="PTHR11076:SF35">
    <property type="entry name" value="DNA REPAIR PROTEIN HOMOLOG YOBH"/>
    <property type="match status" value="1"/>
</dbReference>
<feature type="domain" description="UmuC" evidence="2">
    <location>
        <begin position="6"/>
        <end position="195"/>
    </location>
</feature>
<evidence type="ECO:0000256" key="1">
    <source>
        <dbReference type="ARBA" id="ARBA00010945"/>
    </source>
</evidence>
<organism evidence="3 4">
    <name type="scientific">Anaeroplasma bactoclasticum</name>
    <dbReference type="NCBI Taxonomy" id="2088"/>
    <lineage>
        <taxon>Bacteria</taxon>
        <taxon>Bacillati</taxon>
        <taxon>Mycoplasmatota</taxon>
        <taxon>Mollicutes</taxon>
        <taxon>Anaeroplasmatales</taxon>
        <taxon>Anaeroplasmataceae</taxon>
        <taxon>Anaeroplasma</taxon>
    </lineage>
</organism>
<comment type="caution">
    <text evidence="3">The sequence shown here is derived from an EMBL/GenBank/DDBJ whole genome shotgun (WGS) entry which is preliminary data.</text>
</comment>
<dbReference type="Pfam" id="PF00817">
    <property type="entry name" value="IMS"/>
    <property type="match status" value="1"/>
</dbReference>
<dbReference type="EMBL" id="QXEV01000018">
    <property type="protein sequence ID" value="RIA75476.1"/>
    <property type="molecule type" value="Genomic_DNA"/>
</dbReference>
<proteinExistence type="inferred from homology"/>
<keyword evidence="4" id="KW-1185">Reference proteome</keyword>
<dbReference type="OrthoDB" id="9808813at2"/>
<dbReference type="PANTHER" id="PTHR11076">
    <property type="entry name" value="DNA REPAIR POLYMERASE UMUC / TRANSFERASE FAMILY MEMBER"/>
    <property type="match status" value="1"/>
</dbReference>
<evidence type="ECO:0000313" key="3">
    <source>
        <dbReference type="EMBL" id="RIA75476.1"/>
    </source>
</evidence>
<dbReference type="AlphaFoldDB" id="A0A397RRX2"/>